<dbReference type="Proteomes" id="UP001549200">
    <property type="component" value="Unassembled WGS sequence"/>
</dbReference>
<reference evidence="3 4" key="1">
    <citation type="submission" date="2024-06" db="EMBL/GenBank/DDBJ databases">
        <title>Genomic Encyclopedia of Type Strains, Phase IV (KMG-IV): sequencing the most valuable type-strain genomes for metagenomic binning, comparative biology and taxonomic classification.</title>
        <authorList>
            <person name="Goeker M."/>
        </authorList>
    </citation>
    <scope>NUCLEOTIDE SEQUENCE [LARGE SCALE GENOMIC DNA]</scope>
    <source>
        <strain evidence="3 4">DSM 19261</strain>
    </source>
</reference>
<dbReference type="InterPro" id="IPR002525">
    <property type="entry name" value="Transp_IS110-like_N"/>
</dbReference>
<accession>A0ABV2G757</accession>
<dbReference type="InterPro" id="IPR003346">
    <property type="entry name" value="Transposase_20"/>
</dbReference>
<dbReference type="InterPro" id="IPR047650">
    <property type="entry name" value="Transpos_IS110"/>
</dbReference>
<dbReference type="NCBIfam" id="NF033542">
    <property type="entry name" value="transpos_IS110"/>
    <property type="match status" value="1"/>
</dbReference>
<comment type="caution">
    <text evidence="3">The sequence shown here is derived from an EMBL/GenBank/DDBJ whole genome shotgun (WGS) entry which is preliminary data.</text>
</comment>
<evidence type="ECO:0000259" key="2">
    <source>
        <dbReference type="Pfam" id="PF02371"/>
    </source>
</evidence>
<organism evidence="3 4">
    <name type="scientific">Enterocloster citroniae</name>
    <dbReference type="NCBI Taxonomy" id="358743"/>
    <lineage>
        <taxon>Bacteria</taxon>
        <taxon>Bacillati</taxon>
        <taxon>Bacillota</taxon>
        <taxon>Clostridia</taxon>
        <taxon>Lachnospirales</taxon>
        <taxon>Lachnospiraceae</taxon>
        <taxon>Enterocloster</taxon>
    </lineage>
</organism>
<dbReference type="Pfam" id="PF02371">
    <property type="entry name" value="Transposase_20"/>
    <property type="match status" value="1"/>
</dbReference>
<feature type="domain" description="Transposase IS116/IS110/IS902 C-terminal" evidence="2">
    <location>
        <begin position="229"/>
        <end position="307"/>
    </location>
</feature>
<evidence type="ECO:0000313" key="4">
    <source>
        <dbReference type="Proteomes" id="UP001549200"/>
    </source>
</evidence>
<feature type="non-terminal residue" evidence="3">
    <location>
        <position position="1"/>
    </location>
</feature>
<dbReference type="GeneID" id="93167006"/>
<evidence type="ECO:0000259" key="1">
    <source>
        <dbReference type="Pfam" id="PF01548"/>
    </source>
</evidence>
<dbReference type="Pfam" id="PF01548">
    <property type="entry name" value="DEDD_Tnp_IS110"/>
    <property type="match status" value="1"/>
</dbReference>
<dbReference type="PANTHER" id="PTHR33055:SF3">
    <property type="entry name" value="PUTATIVE TRANSPOSASE FOR IS117-RELATED"/>
    <property type="match status" value="1"/>
</dbReference>
<name>A0ABV2G757_9FIRM</name>
<keyword evidence="4" id="KW-1185">Reference proteome</keyword>
<protein>
    <submittedName>
        <fullName evidence="3">Transposase</fullName>
    </submittedName>
</protein>
<evidence type="ECO:0000313" key="3">
    <source>
        <dbReference type="EMBL" id="MET3574124.1"/>
    </source>
</evidence>
<feature type="domain" description="Transposase IS110-like N-terminal" evidence="1">
    <location>
        <begin position="2"/>
        <end position="113"/>
    </location>
</feature>
<gene>
    <name evidence="3" type="ORF">ABID13_005809</name>
</gene>
<dbReference type="EMBL" id="JBEPLZ010000067">
    <property type="protein sequence ID" value="MET3574124.1"/>
    <property type="molecule type" value="Genomic_DNA"/>
</dbReference>
<dbReference type="PANTHER" id="PTHR33055">
    <property type="entry name" value="TRANSPOSASE FOR INSERTION SEQUENCE ELEMENT IS1111A"/>
    <property type="match status" value="1"/>
</dbReference>
<proteinExistence type="predicted"/>
<dbReference type="RefSeq" id="WP_354021390.1">
    <property type="nucleotide sequence ID" value="NZ_JBEPLZ010000067.1"/>
</dbReference>
<sequence length="355" mass="40614">GQTRIVMECTGRYYEPVARQLSQAGFFVCAVNPQIIHGFQGQDNPLRRVKTDKADSIKIARYTLDNWANLKQYTLMDELRTQLKTMNRQFDFYMKHKTAMKNNLIGLIDLAYPGANTYFDSPAREDGSQKWVDFLDTYWHVDCVRKMSCNAFTLHYQKWCCRKKYNFSRLKAEEIYETAKELIPVLPKDDFTKRIIKQAIQQLNAASQTVEQLRILMNETAAKLPEYPIVMAMKGVGPSLGPQLMAEIGDVARFTHKGAITAFAGVDPGVNDSGDYSQKSVHVSKHGSPALRKTLYQVMDVLIKTKPDDPVYLFMDKKRAQGKPYYVYMTAGANKFLRIYYGRVKEYLASLPASE</sequence>